<dbReference type="SUPFAM" id="SSF88697">
    <property type="entry name" value="PUA domain-like"/>
    <property type="match status" value="1"/>
</dbReference>
<dbReference type="EMBL" id="BAABAS010000015">
    <property type="protein sequence ID" value="GAA4236773.1"/>
    <property type="molecule type" value="Genomic_DNA"/>
</dbReference>
<dbReference type="Gene3D" id="2.30.130.30">
    <property type="entry name" value="Hypothetical protein"/>
    <property type="match status" value="1"/>
</dbReference>
<feature type="domain" description="ASCH" evidence="1">
    <location>
        <begin position="377"/>
        <end position="481"/>
    </location>
</feature>
<evidence type="ECO:0000259" key="1">
    <source>
        <dbReference type="SMART" id="SM01022"/>
    </source>
</evidence>
<dbReference type="InterPro" id="IPR007374">
    <property type="entry name" value="ASCH_domain"/>
</dbReference>
<gene>
    <name evidence="2" type="ORF">GCM10022254_47250</name>
</gene>
<dbReference type="InterPro" id="IPR015947">
    <property type="entry name" value="PUA-like_sf"/>
</dbReference>
<proteinExistence type="predicted"/>
<evidence type="ECO:0000313" key="2">
    <source>
        <dbReference type="EMBL" id="GAA4236773.1"/>
    </source>
</evidence>
<reference evidence="3" key="1">
    <citation type="journal article" date="2019" name="Int. J. Syst. Evol. Microbiol.">
        <title>The Global Catalogue of Microorganisms (GCM) 10K type strain sequencing project: providing services to taxonomists for standard genome sequencing and annotation.</title>
        <authorList>
            <consortium name="The Broad Institute Genomics Platform"/>
            <consortium name="The Broad Institute Genome Sequencing Center for Infectious Disease"/>
            <person name="Wu L."/>
            <person name="Ma J."/>
        </authorList>
    </citation>
    <scope>NUCLEOTIDE SEQUENCE [LARGE SCALE GENOMIC DNA]</scope>
    <source>
        <strain evidence="3">JCM 17440</strain>
    </source>
</reference>
<organism evidence="2 3">
    <name type="scientific">Actinomadura meridiana</name>
    <dbReference type="NCBI Taxonomy" id="559626"/>
    <lineage>
        <taxon>Bacteria</taxon>
        <taxon>Bacillati</taxon>
        <taxon>Actinomycetota</taxon>
        <taxon>Actinomycetes</taxon>
        <taxon>Streptosporangiales</taxon>
        <taxon>Thermomonosporaceae</taxon>
        <taxon>Actinomadura</taxon>
    </lineage>
</organism>
<dbReference type="SUPFAM" id="SSF52374">
    <property type="entry name" value="Nucleotidylyl transferase"/>
    <property type="match status" value="1"/>
</dbReference>
<dbReference type="SMART" id="SM01022">
    <property type="entry name" value="ASCH"/>
    <property type="match status" value="1"/>
</dbReference>
<evidence type="ECO:0000313" key="3">
    <source>
        <dbReference type="Proteomes" id="UP001501710"/>
    </source>
</evidence>
<sequence length="490" mass="54751">MMNGHTDSAEIISPNNVLANAMLRSVDMVRPRLQAMNPDRVTFCVGTQINGAPHLGTSLVHTAAFLLAKAAKRTFKVDTIVRFGALDNAPYDIRLDPETHHAYQQTYAHALGETAVGDLIDKYYRGMFDSLADATGVDYEIETYSSRQAVPAFRHEFLATLGRLEQIRWPLAPSHGHVHLRLPCPQCGWAEKRGERTRLLRTGSGGADFAAICTDHGEYEVAITADTGTYFDLPTLYRNLVKERMAARDHVNLSVMVKGGDWAYGCQLVDEAFAQLPSLAPPPRIFTPMVLTDTGAKLSKSLIREGKVPPPTGARDWMLDITEWQGTTDSYVDALVWLVGKMLADPKHFYRSYTTHELDRVMTARPPAELGVRAREMNLYRRYFDLVTAGRKTIEIRVQYPNLRKLKAGDHIRFICGRDDVLTRVTRVARYSSFEEMLDAEGPSNVNPDSPRDQQLANIRRIYGPDKEALGVLAIEISLVSPAEPDVPKV</sequence>
<comment type="caution">
    <text evidence="2">The sequence shown here is derived from an EMBL/GenBank/DDBJ whole genome shotgun (WGS) entry which is preliminary data.</text>
</comment>
<dbReference type="Proteomes" id="UP001501710">
    <property type="component" value="Unassembled WGS sequence"/>
</dbReference>
<protein>
    <recommendedName>
        <fullName evidence="1">ASCH domain-containing protein</fullName>
    </recommendedName>
</protein>
<name>A0ABP8CAU3_9ACTN</name>
<accession>A0ABP8CAU3</accession>
<dbReference type="Pfam" id="PF04266">
    <property type="entry name" value="ASCH"/>
    <property type="match status" value="1"/>
</dbReference>
<keyword evidence="3" id="KW-1185">Reference proteome</keyword>